<dbReference type="SUPFAM" id="SSF52129">
    <property type="entry name" value="Caspase-like"/>
    <property type="match status" value="1"/>
</dbReference>
<feature type="region of interest" description="Disordered" evidence="1">
    <location>
        <begin position="30"/>
        <end position="50"/>
    </location>
</feature>
<dbReference type="CDD" id="cd00096">
    <property type="entry name" value="Ig"/>
    <property type="match status" value="1"/>
</dbReference>
<dbReference type="FunFam" id="1.10.533.10:FF:000039">
    <property type="entry name" value="Mucosa-associated lymphoid tissue lymphoma translocation protein 1"/>
    <property type="match status" value="1"/>
</dbReference>
<name>A0A5N4CB54_CAMDR</name>
<dbReference type="Gene3D" id="2.60.40.3360">
    <property type="match status" value="1"/>
</dbReference>
<evidence type="ECO:0000256" key="1">
    <source>
        <dbReference type="SAM" id="MobiDB-lite"/>
    </source>
</evidence>
<dbReference type="GO" id="GO:0006508">
    <property type="term" value="P:proteolysis"/>
    <property type="evidence" value="ECO:0007669"/>
    <property type="project" value="InterPro"/>
</dbReference>
<dbReference type="SUPFAM" id="SSF48726">
    <property type="entry name" value="Immunoglobulin"/>
    <property type="match status" value="1"/>
</dbReference>
<dbReference type="InterPro" id="IPR037940">
    <property type="entry name" value="MALT1_Death"/>
</dbReference>
<dbReference type="PANTHER" id="PTHR22576:SF40">
    <property type="entry name" value="MUCOSA-ASSOCIATED LYMPHOID TISSUE LYMPHOMA TRANSLOCATION PROTEIN 1"/>
    <property type="match status" value="1"/>
</dbReference>
<feature type="domain" description="Caspase family p20" evidence="2">
    <location>
        <begin position="241"/>
        <end position="319"/>
    </location>
</feature>
<dbReference type="Gene3D" id="2.60.40.10">
    <property type="entry name" value="Immunoglobulins"/>
    <property type="match status" value="1"/>
</dbReference>
<dbReference type="EMBL" id="JWIN03000030">
    <property type="protein sequence ID" value="KAB1256152.1"/>
    <property type="molecule type" value="Genomic_DNA"/>
</dbReference>
<dbReference type="GO" id="GO:0043123">
    <property type="term" value="P:positive regulation of canonical NF-kappaB signal transduction"/>
    <property type="evidence" value="ECO:0007669"/>
    <property type="project" value="TreeGrafter"/>
</dbReference>
<dbReference type="FunFam" id="2.60.40.3360:FF:000001">
    <property type="entry name" value="Mucosa-associated lymphoid tissue lymphoma translocation protein 1"/>
    <property type="match status" value="1"/>
</dbReference>
<dbReference type="GO" id="GO:0042113">
    <property type="term" value="P:B cell activation"/>
    <property type="evidence" value="ECO:0007669"/>
    <property type="project" value="TreeGrafter"/>
</dbReference>
<dbReference type="InterPro" id="IPR033540">
    <property type="entry name" value="MALT1_IG-like_dom_sf"/>
</dbReference>
<dbReference type="InterPro" id="IPR041077">
    <property type="entry name" value="MALT1_Ig"/>
</dbReference>
<dbReference type="Pfam" id="PF00656">
    <property type="entry name" value="Peptidase_C14"/>
    <property type="match status" value="1"/>
</dbReference>
<dbReference type="CDD" id="cd08783">
    <property type="entry name" value="Death_MALT1"/>
    <property type="match status" value="1"/>
</dbReference>
<dbReference type="InterPro" id="IPR013783">
    <property type="entry name" value="Ig-like_fold"/>
</dbReference>
<dbReference type="InterPro" id="IPR011600">
    <property type="entry name" value="Pept_C14_caspase"/>
</dbReference>
<keyword evidence="5" id="KW-1185">Reference proteome</keyword>
<proteinExistence type="predicted"/>
<protein>
    <submittedName>
        <fullName evidence="4">Mucosa-associated lymphoid tissue lymphoma translocation protein 1</fullName>
    </submittedName>
</protein>
<dbReference type="InterPro" id="IPR011029">
    <property type="entry name" value="DEATH-like_dom_sf"/>
</dbReference>
<evidence type="ECO:0000313" key="5">
    <source>
        <dbReference type="Proteomes" id="UP000299084"/>
    </source>
</evidence>
<dbReference type="Proteomes" id="UP000299084">
    <property type="component" value="Unassembled WGS sequence"/>
</dbReference>
<dbReference type="AlphaFoldDB" id="A0A5N4CB54"/>
<dbReference type="SUPFAM" id="SSF47986">
    <property type="entry name" value="DEATH domain"/>
    <property type="match status" value="1"/>
</dbReference>
<dbReference type="FunFam" id="3.40.50.1460:FF:000004">
    <property type="entry name" value="Mucosa-associated lymphoid tissue lymphoma translocation protein 1"/>
    <property type="match status" value="1"/>
</dbReference>
<reference evidence="4 5" key="1">
    <citation type="journal article" date="2019" name="Mol. Ecol. Resour.">
        <title>Improving Illumina assemblies with Hi-C and long reads: an example with the North African dromedary.</title>
        <authorList>
            <person name="Elbers J.P."/>
            <person name="Rogers M.F."/>
            <person name="Perelman P.L."/>
            <person name="Proskuryakova A.A."/>
            <person name="Serdyukova N.A."/>
            <person name="Johnson W.E."/>
            <person name="Horin P."/>
            <person name="Corander J."/>
            <person name="Murphy D."/>
            <person name="Burger P.A."/>
        </authorList>
    </citation>
    <scope>NUCLEOTIDE SEQUENCE [LARGE SCALE GENOMIC DNA]</scope>
    <source>
        <strain evidence="4">Drom800</strain>
        <tissue evidence="4">Blood</tissue>
    </source>
</reference>
<dbReference type="InterPro" id="IPR052039">
    <property type="entry name" value="Caspase-related_regulators"/>
</dbReference>
<dbReference type="Pfam" id="PF13927">
    <property type="entry name" value="Ig_3"/>
    <property type="match status" value="1"/>
</dbReference>
<accession>A0A5N4CB54</accession>
<dbReference type="Gene3D" id="1.10.533.10">
    <property type="entry name" value="Death Domain, Fas"/>
    <property type="match status" value="1"/>
</dbReference>
<comment type="caution">
    <text evidence="4">The sequence shown here is derived from an EMBL/GenBank/DDBJ whole genome shotgun (WGS) entry which is preliminary data.</text>
</comment>
<dbReference type="GO" id="GO:0050852">
    <property type="term" value="P:T cell receptor signaling pathway"/>
    <property type="evidence" value="ECO:0007669"/>
    <property type="project" value="TreeGrafter"/>
</dbReference>
<feature type="domain" description="Ig-like" evidence="3">
    <location>
        <begin position="146"/>
        <end position="216"/>
    </location>
</feature>
<dbReference type="InterPro" id="IPR001309">
    <property type="entry name" value="Pept_C14_p20"/>
</dbReference>
<dbReference type="GO" id="GO:0004197">
    <property type="term" value="F:cysteine-type endopeptidase activity"/>
    <property type="evidence" value="ECO:0007669"/>
    <property type="project" value="InterPro"/>
</dbReference>
<dbReference type="PROSITE" id="PS50208">
    <property type="entry name" value="CASPASE_P20"/>
    <property type="match status" value="1"/>
</dbReference>
<sequence>MRRGSTAVAGSPARDTLLCGELLQAPPPLASQLPAAAPSGPPLPAAAGTTLNRLPEPLLRRLSESLDRAPEGRGWRRLAEVAGSRERLRLSSLDLEQCSLKVLEPEGSPSLCLLKLLGEKGCTVVELSDFLQAMERTEVLQLLSPPGIKITVNPESKAVLAGQFVKLCCRATGHPFVQYQWFKMNKEVPYVDLEHQGTYWCHVYNDRDSQDSKKVEIIIDELTNLGHPDNEEQAADQPLAKDKVALLIGNMNYWEHPKLKAPLVDVYELTNLLRQLDFKVVSLLDLTEYEMRNAVDEFLLLLDKGVYGLLYYAGHGYENFGNSFMVPVDAPNPYRSENCLCVQNILKLMQEKETGLNVFLLDMCRKRNDYDDTIPILDALKVTANIVFGYATCQGAEAFEIQHSGLANGIFMKFLKDRLLEEKKITVLLDEVAEDMGKCHLTKGKQALEIRSSLSEKRALTDPIQGAAHSAESLVRNLQWAKAHELPESMCLKFQCGVQIQLGFAAEFSNVMIIYTSILHKPPDILVCDAYVTDFPLDLDVDPKDANKGTPEETGSYLVSKDLPKHCLYTRLSSLQKLKEHLVFTVCLSYQYSGLEDTIEEKQEVNAGKPLIAKLDIHRGLGRKACFQTCIMCNGPFQSSTSTSAGAGHYHSSQDSFCGVYHSRLSNSSNVLPSDGCPCSRTADTFISSHHAHHHPCQLGRSNVPVETTDEMPFNFSDGLRISEK</sequence>
<dbReference type="GO" id="GO:0045087">
    <property type="term" value="P:innate immune response"/>
    <property type="evidence" value="ECO:0007669"/>
    <property type="project" value="TreeGrafter"/>
</dbReference>
<dbReference type="PROSITE" id="PS50835">
    <property type="entry name" value="IG_LIKE"/>
    <property type="match status" value="1"/>
</dbReference>
<dbReference type="InterPro" id="IPR036179">
    <property type="entry name" value="Ig-like_dom_sf"/>
</dbReference>
<dbReference type="Pfam" id="PF18703">
    <property type="entry name" value="MALT1_Ig"/>
    <property type="match status" value="1"/>
</dbReference>
<gene>
    <name evidence="4" type="ORF">Cadr_000027628</name>
</gene>
<evidence type="ECO:0000259" key="3">
    <source>
        <dbReference type="PROSITE" id="PS50835"/>
    </source>
</evidence>
<dbReference type="PANTHER" id="PTHR22576">
    <property type="entry name" value="MUCOSA ASSOCIATED LYMPHOID TISSUE LYMPHOMA TRANSLOCATION PROTEIN 1/PARACASPASE"/>
    <property type="match status" value="1"/>
</dbReference>
<dbReference type="InterPro" id="IPR007110">
    <property type="entry name" value="Ig-like_dom"/>
</dbReference>
<organism evidence="4 5">
    <name type="scientific">Camelus dromedarius</name>
    <name type="common">Dromedary</name>
    <name type="synonym">Arabian camel</name>
    <dbReference type="NCBI Taxonomy" id="9838"/>
    <lineage>
        <taxon>Eukaryota</taxon>
        <taxon>Metazoa</taxon>
        <taxon>Chordata</taxon>
        <taxon>Craniata</taxon>
        <taxon>Vertebrata</taxon>
        <taxon>Euteleostomi</taxon>
        <taxon>Mammalia</taxon>
        <taxon>Eutheria</taxon>
        <taxon>Laurasiatheria</taxon>
        <taxon>Artiodactyla</taxon>
        <taxon>Tylopoda</taxon>
        <taxon>Camelidae</taxon>
        <taxon>Camelus</taxon>
    </lineage>
</organism>
<evidence type="ECO:0000259" key="2">
    <source>
        <dbReference type="PROSITE" id="PS50208"/>
    </source>
</evidence>
<dbReference type="InterPro" id="IPR029030">
    <property type="entry name" value="Caspase-like_dom_sf"/>
</dbReference>
<evidence type="ECO:0000313" key="4">
    <source>
        <dbReference type="EMBL" id="KAB1256152.1"/>
    </source>
</evidence>
<dbReference type="Gene3D" id="3.40.50.1460">
    <property type="match status" value="1"/>
</dbReference>